<dbReference type="SUPFAM" id="SSF56300">
    <property type="entry name" value="Metallo-dependent phosphatases"/>
    <property type="match status" value="1"/>
</dbReference>
<dbReference type="PANTHER" id="PTHR30337:SF0">
    <property type="entry name" value="NUCLEASE SBCCD SUBUNIT D"/>
    <property type="match status" value="1"/>
</dbReference>
<comment type="function">
    <text evidence="4">SbcCD cleaves DNA hairpin structures. These structures can inhibit DNA replication and are intermediates in certain DNA recombination reactions. The complex acts as a 3'-&gt;5' double strand exonuclease that can open hairpins. It also has a 5' single-strand endonuclease activity.</text>
</comment>
<dbReference type="InterPro" id="IPR004843">
    <property type="entry name" value="Calcineurin-like_PHP"/>
</dbReference>
<keyword evidence="7" id="KW-1185">Reference proteome</keyword>
<dbReference type="GO" id="GO:0004519">
    <property type="term" value="F:endonuclease activity"/>
    <property type="evidence" value="ECO:0007669"/>
    <property type="project" value="UniProtKB-KW"/>
</dbReference>
<dbReference type="PANTHER" id="PTHR30337">
    <property type="entry name" value="COMPONENT OF ATP-DEPENDENT DSDNA EXONUCLEASE"/>
    <property type="match status" value="1"/>
</dbReference>
<dbReference type="KEGG" id="fli:Fleli_1567"/>
<dbReference type="EMBL" id="CP003345">
    <property type="protein sequence ID" value="AFM03986.1"/>
    <property type="molecule type" value="Genomic_DNA"/>
</dbReference>
<keyword evidence="4" id="KW-0235">DNA replication</keyword>
<evidence type="ECO:0000256" key="3">
    <source>
        <dbReference type="ARBA" id="ARBA00022839"/>
    </source>
</evidence>
<dbReference type="Proteomes" id="UP000006054">
    <property type="component" value="Chromosome"/>
</dbReference>
<dbReference type="GO" id="GO:0006310">
    <property type="term" value="P:DNA recombination"/>
    <property type="evidence" value="ECO:0007669"/>
    <property type="project" value="UniProtKB-KW"/>
</dbReference>
<evidence type="ECO:0000256" key="1">
    <source>
        <dbReference type="ARBA" id="ARBA00022722"/>
    </source>
</evidence>
<evidence type="ECO:0000313" key="7">
    <source>
        <dbReference type="Proteomes" id="UP000006054"/>
    </source>
</evidence>
<proteinExistence type="inferred from homology"/>
<dbReference type="Gene3D" id="3.60.21.10">
    <property type="match status" value="1"/>
</dbReference>
<evidence type="ECO:0000256" key="4">
    <source>
        <dbReference type="RuleBase" id="RU363069"/>
    </source>
</evidence>
<keyword evidence="1 4" id="KW-0540">Nuclease</keyword>
<accession>I4AJ51</accession>
<reference evidence="7" key="1">
    <citation type="submission" date="2012-06" db="EMBL/GenBank/DDBJ databases">
        <title>The complete genome of Flexibacter litoralis DSM 6794.</title>
        <authorList>
            <person name="Lucas S."/>
            <person name="Copeland A."/>
            <person name="Lapidus A."/>
            <person name="Glavina del Rio T."/>
            <person name="Dalin E."/>
            <person name="Tice H."/>
            <person name="Bruce D."/>
            <person name="Goodwin L."/>
            <person name="Pitluck S."/>
            <person name="Peters L."/>
            <person name="Ovchinnikova G."/>
            <person name="Lu M."/>
            <person name="Kyrpides N."/>
            <person name="Mavromatis K."/>
            <person name="Ivanova N."/>
            <person name="Brettin T."/>
            <person name="Detter J.C."/>
            <person name="Han C."/>
            <person name="Larimer F."/>
            <person name="Land M."/>
            <person name="Hauser L."/>
            <person name="Markowitz V."/>
            <person name="Cheng J.-F."/>
            <person name="Hugenholtz P."/>
            <person name="Woyke T."/>
            <person name="Wu D."/>
            <person name="Spring S."/>
            <person name="Lang E."/>
            <person name="Kopitz M."/>
            <person name="Brambilla E."/>
            <person name="Klenk H.-P."/>
            <person name="Eisen J.A."/>
        </authorList>
    </citation>
    <scope>NUCLEOTIDE SEQUENCE [LARGE SCALE GENOMIC DNA]</scope>
    <source>
        <strain evidence="7">ATCC 23117 / DSM 6794 / NBRC 15988 / NCIMB 1366 / Sio-4</strain>
    </source>
</reference>
<dbReference type="InterPro" id="IPR004593">
    <property type="entry name" value="SbcD"/>
</dbReference>
<comment type="similarity">
    <text evidence="4">Belongs to the SbcD family.</text>
</comment>
<dbReference type="OrthoDB" id="9773856at2"/>
<keyword evidence="4" id="KW-0255">Endonuclease</keyword>
<organism evidence="6 7">
    <name type="scientific">Bernardetia litoralis (strain ATCC 23117 / DSM 6794 / NBRC 15988 / NCIMB 1366 / Fx l1 / Sio-4)</name>
    <name type="common">Flexibacter litoralis</name>
    <dbReference type="NCBI Taxonomy" id="880071"/>
    <lineage>
        <taxon>Bacteria</taxon>
        <taxon>Pseudomonadati</taxon>
        <taxon>Bacteroidota</taxon>
        <taxon>Cytophagia</taxon>
        <taxon>Cytophagales</taxon>
        <taxon>Bernardetiaceae</taxon>
        <taxon>Bernardetia</taxon>
    </lineage>
</organism>
<dbReference type="InterPro" id="IPR029052">
    <property type="entry name" value="Metallo-depent_PP-like"/>
</dbReference>
<dbReference type="GO" id="GO:0006260">
    <property type="term" value="P:DNA replication"/>
    <property type="evidence" value="ECO:0007669"/>
    <property type="project" value="UniProtKB-KW"/>
</dbReference>
<dbReference type="GO" id="GO:0008408">
    <property type="term" value="F:3'-5' exonuclease activity"/>
    <property type="evidence" value="ECO:0007669"/>
    <property type="project" value="InterPro"/>
</dbReference>
<dbReference type="NCBIfam" id="TIGR00619">
    <property type="entry name" value="sbcd"/>
    <property type="match status" value="1"/>
</dbReference>
<dbReference type="STRING" id="880071.Fleli_1567"/>
<protein>
    <recommendedName>
        <fullName evidence="4">Nuclease SbcCD subunit D</fullName>
    </recommendedName>
</protein>
<dbReference type="eggNOG" id="COG0420">
    <property type="taxonomic scope" value="Bacteria"/>
</dbReference>
<keyword evidence="3 4" id="KW-0269">Exonuclease</keyword>
<dbReference type="AlphaFoldDB" id="I4AJ51"/>
<comment type="subunit">
    <text evidence="4">Heterodimer of SbcC and SbcD.</text>
</comment>
<keyword evidence="2 4" id="KW-0378">Hydrolase</keyword>
<dbReference type="PATRIC" id="fig|880071.3.peg.1547"/>
<dbReference type="CDD" id="cd00840">
    <property type="entry name" value="MPP_Mre11_N"/>
    <property type="match status" value="1"/>
</dbReference>
<evidence type="ECO:0000256" key="2">
    <source>
        <dbReference type="ARBA" id="ARBA00022801"/>
    </source>
</evidence>
<evidence type="ECO:0000313" key="6">
    <source>
        <dbReference type="EMBL" id="AFM03986.1"/>
    </source>
</evidence>
<name>I4AJ51_BERLS</name>
<keyword evidence="4" id="KW-0233">DNA recombination</keyword>
<gene>
    <name evidence="4" type="primary">sbcD</name>
    <name evidence="6" type="ordered locus">Fleli_1567</name>
</gene>
<dbReference type="HOGENOM" id="CLU_038045_3_0_10"/>
<feature type="domain" description="Calcineurin-like phosphoesterase" evidence="5">
    <location>
        <begin position="1"/>
        <end position="244"/>
    </location>
</feature>
<dbReference type="InterPro" id="IPR041796">
    <property type="entry name" value="Mre11_N"/>
</dbReference>
<dbReference type="InterPro" id="IPR050535">
    <property type="entry name" value="DNA_Repair-Maintenance_Comp"/>
</dbReference>
<dbReference type="RefSeq" id="WP_014797443.1">
    <property type="nucleotide sequence ID" value="NC_018018.1"/>
</dbReference>
<dbReference type="Pfam" id="PF00149">
    <property type="entry name" value="Metallophos"/>
    <property type="match status" value="1"/>
</dbReference>
<evidence type="ECO:0000259" key="5">
    <source>
        <dbReference type="Pfam" id="PF00149"/>
    </source>
</evidence>
<sequence length="412" mass="47052">MKILHTADWHLGKKLGDFPRLEEQKEVLDELCQIADAQNVDVILIAGDLFDIPLPSNDANQLFLKTLQRLSKNGSRPVIAIAGNHDSAQYIANFSVWGSELGIFLLGYPNDKLPKLKLENGLEILRSEEGFLELMMPSWECPLRLLLTPYANELRLKTYFSLDNQEQELREFLQDLWQTQAESYLDEKGINILMGHFFVMKKGEKQPKESDDEKSILVGSAQPIYTENFPANIQYVALGHLHRYHSVVKEPFPIVYSGSLLAYSFSEAFQKKYVVLLDAKPANKKEVLNYEKIELTGCKELKRKTFSKVEEAIEWLNQDQASQKPSLIELTIETDNFLSAADAQLLYAAHKGIVGTIIPRIKGQNNELESEMDYSRNIGDLFVDFFKKQNNGQQPNQEIMQLFEEVRNGSTE</sequence>